<organism evidence="2 3">
    <name type="scientific">Bacillus cereus</name>
    <dbReference type="NCBI Taxonomy" id="1396"/>
    <lineage>
        <taxon>Bacteria</taxon>
        <taxon>Bacillati</taxon>
        <taxon>Bacillota</taxon>
        <taxon>Bacilli</taxon>
        <taxon>Bacillales</taxon>
        <taxon>Bacillaceae</taxon>
        <taxon>Bacillus</taxon>
        <taxon>Bacillus cereus group</taxon>
    </lineage>
</organism>
<dbReference type="AlphaFoldDB" id="A0A9X9A1I9"/>
<dbReference type="Gene3D" id="2.60.40.740">
    <property type="match status" value="1"/>
</dbReference>
<dbReference type="PANTHER" id="PTHR34819">
    <property type="entry name" value="LARGE CYSTEINE-RICH PERIPLASMIC PROTEIN OMCB"/>
    <property type="match status" value="1"/>
</dbReference>
<dbReference type="InterPro" id="IPR051172">
    <property type="entry name" value="Chlamydia_OmcB"/>
</dbReference>
<protein>
    <submittedName>
        <fullName evidence="2">DUF11 domain-containing protein</fullName>
    </submittedName>
</protein>
<sequence>NTGTVPATNIVFQDPIPSGTAFVANSVTINGVVQQGADPMAGFPVPNIPVGQTATITFQVTVTGVPSGGNIRNQSNVTASFLINPANPPITTVTNSNFVVTQVNTAQLNIQKSSSVQQAALGETYTYSVVIRNNGTVTATNVSFLDPVSPETTFVANSVTINGTPQPGFDPNVGFPLPNIAAGTALTVTFQVTVVAPSTRGAVLNTASATATFLLNPLQPPVTTTNSSNTTVVTIPLPPPGEVTATKTVDVATGAVGDVLTYTVLISNVGIIPVTDVFFQDVIPEGTMFVDNSVTIGGVQQLGLNPEIGFTVTPLLIAGGSIEVTFQVTITEIPDNEVILNDADVTFTSQPNPQEPPITETILTNLVVTTINIAFIFPVKIVDKEVATVGEILTYDVLIF</sequence>
<dbReference type="NCBIfam" id="TIGR01451">
    <property type="entry name" value="B_ant_repeat"/>
    <property type="match status" value="3"/>
</dbReference>
<feature type="domain" description="DUF11" evidence="1">
    <location>
        <begin position="108"/>
        <end position="232"/>
    </location>
</feature>
<dbReference type="InterPro" id="IPR001434">
    <property type="entry name" value="OmcB-like_DUF11"/>
</dbReference>
<gene>
    <name evidence="2" type="ORF">FC695_39230</name>
</gene>
<evidence type="ECO:0000313" key="2">
    <source>
        <dbReference type="EMBL" id="TKI86728.1"/>
    </source>
</evidence>
<feature type="non-terminal residue" evidence="2">
    <location>
        <position position="400"/>
    </location>
</feature>
<dbReference type="Pfam" id="PF01345">
    <property type="entry name" value="DUF11"/>
    <property type="match status" value="3"/>
</dbReference>
<reference evidence="2 3" key="1">
    <citation type="journal article" date="2019" name="Environ. Microbiol.">
        <title>An active ?-lactamase is a part of an orchestrated cell wall stress resistance network of Bacillus subtilis and related rhizosphere species.</title>
        <authorList>
            <person name="Bucher T."/>
            <person name="Keren-Paz A."/>
            <person name="Hausser J."/>
            <person name="Olender T."/>
            <person name="Cytryn E."/>
            <person name="Kolodkin-Gal I."/>
        </authorList>
    </citation>
    <scope>NUCLEOTIDE SEQUENCE [LARGE SCALE GENOMIC DNA]</scope>
    <source>
        <strain evidence="2 3">I32</strain>
    </source>
</reference>
<name>A0A9X9A1I9_BACCE</name>
<feature type="domain" description="DUF11" evidence="1">
    <location>
        <begin position="1"/>
        <end position="80"/>
    </location>
</feature>
<dbReference type="InterPro" id="IPR047589">
    <property type="entry name" value="DUF11_rpt"/>
</dbReference>
<evidence type="ECO:0000259" key="1">
    <source>
        <dbReference type="Pfam" id="PF01345"/>
    </source>
</evidence>
<proteinExistence type="predicted"/>
<accession>A0A9X9A1I9</accession>
<feature type="non-terminal residue" evidence="2">
    <location>
        <position position="1"/>
    </location>
</feature>
<feature type="domain" description="DUF11" evidence="1">
    <location>
        <begin position="245"/>
        <end position="352"/>
    </location>
</feature>
<comment type="caution">
    <text evidence="2">The sequence shown here is derived from an EMBL/GenBank/DDBJ whole genome shotgun (WGS) entry which is preliminary data.</text>
</comment>
<dbReference type="EMBL" id="SZOH01004312">
    <property type="protein sequence ID" value="TKI86728.1"/>
    <property type="molecule type" value="Genomic_DNA"/>
</dbReference>
<evidence type="ECO:0000313" key="3">
    <source>
        <dbReference type="Proteomes" id="UP000308444"/>
    </source>
</evidence>
<dbReference type="Proteomes" id="UP000308444">
    <property type="component" value="Unassembled WGS sequence"/>
</dbReference>
<dbReference type="PANTHER" id="PTHR34819:SF3">
    <property type="entry name" value="CELL SURFACE PROTEIN"/>
    <property type="match status" value="1"/>
</dbReference>